<evidence type="ECO:0000313" key="4">
    <source>
        <dbReference type="Proteomes" id="UP000617426"/>
    </source>
</evidence>
<dbReference type="AlphaFoldDB" id="A0A923E2V7"/>
<keyword evidence="1" id="KW-0812">Transmembrane</keyword>
<organism evidence="3 4">
    <name type="scientific">Schaalia hyovaginalis</name>
    <dbReference type="NCBI Taxonomy" id="29316"/>
    <lineage>
        <taxon>Bacteria</taxon>
        <taxon>Bacillati</taxon>
        <taxon>Actinomycetota</taxon>
        <taxon>Actinomycetes</taxon>
        <taxon>Actinomycetales</taxon>
        <taxon>Actinomycetaceae</taxon>
        <taxon>Schaalia</taxon>
    </lineage>
</organism>
<keyword evidence="1" id="KW-0472">Membrane</keyword>
<reference evidence="3" key="1">
    <citation type="submission" date="2020-08" db="EMBL/GenBank/DDBJ databases">
        <title>Sequencing the genomes of 1000 actinobacteria strains.</title>
        <authorList>
            <person name="Klenk H.-P."/>
        </authorList>
    </citation>
    <scope>NUCLEOTIDE SEQUENCE</scope>
    <source>
        <strain evidence="3">DSM 10695</strain>
    </source>
</reference>
<dbReference type="EMBL" id="JACHMK010000001">
    <property type="protein sequence ID" value="MBB6333873.1"/>
    <property type="molecule type" value="Genomic_DNA"/>
</dbReference>
<sequence length="323" mass="35105">MKLSRMLIRATALTALVPALLVGANPALAEDSTTLDPSLTQVVESDEEIAPAGTPVEISAGHVDLGPKFIDGKWTFLARDDTAEHPIWRHIDDVVFRVSDAAQLSLPEDDAYSFIQAQGPVWAVPQSEIAEVVWLGWNTQDPEVVSRLAQGATLVFEGHQGEGDFHAFVEAGNFSGPQELWNSTKETAQSIHIDANTHTHANWVFTRPGIHLVRLSLQTQLTDGSTVEDTRVLRFAVGNEADAQKALETTWAQSTAPEAPAQIDEPSALDSHASLPLYLAGGLGIAALALLAFVFVAQKHSRSRERAAEKIVEGEKREQEEER</sequence>
<dbReference type="InterPro" id="IPR022435">
    <property type="entry name" value="Surface-anchored_actinobac"/>
</dbReference>
<dbReference type="RefSeq" id="WP_184451531.1">
    <property type="nucleotide sequence ID" value="NZ_JACHMK010000001.1"/>
</dbReference>
<feature type="transmembrane region" description="Helical" evidence="1">
    <location>
        <begin position="275"/>
        <end position="296"/>
    </location>
</feature>
<feature type="signal peptide" evidence="2">
    <location>
        <begin position="1"/>
        <end position="29"/>
    </location>
</feature>
<protein>
    <submittedName>
        <fullName evidence="3">Surface-anchored protein</fullName>
    </submittedName>
</protein>
<proteinExistence type="predicted"/>
<evidence type="ECO:0000313" key="3">
    <source>
        <dbReference type="EMBL" id="MBB6333873.1"/>
    </source>
</evidence>
<dbReference type="NCBIfam" id="TIGR03769">
    <property type="entry name" value="P_ac_wall_RPT"/>
    <property type="match status" value="1"/>
</dbReference>
<gene>
    <name evidence="3" type="ORF">HD592_000438</name>
</gene>
<keyword evidence="1" id="KW-1133">Transmembrane helix</keyword>
<accession>A0A923E2V7</accession>
<dbReference type="Proteomes" id="UP000617426">
    <property type="component" value="Unassembled WGS sequence"/>
</dbReference>
<keyword evidence="2" id="KW-0732">Signal</keyword>
<name>A0A923E2V7_9ACTO</name>
<evidence type="ECO:0000256" key="1">
    <source>
        <dbReference type="SAM" id="Phobius"/>
    </source>
</evidence>
<dbReference type="NCBIfam" id="NF038134">
    <property type="entry name" value="choice_anch_M"/>
    <property type="match status" value="1"/>
</dbReference>
<feature type="chain" id="PRO_5037756725" evidence="2">
    <location>
        <begin position="30"/>
        <end position="323"/>
    </location>
</feature>
<evidence type="ECO:0000256" key="2">
    <source>
        <dbReference type="SAM" id="SignalP"/>
    </source>
</evidence>
<comment type="caution">
    <text evidence="3">The sequence shown here is derived from an EMBL/GenBank/DDBJ whole genome shotgun (WGS) entry which is preliminary data.</text>
</comment>
<keyword evidence="4" id="KW-1185">Reference proteome</keyword>